<dbReference type="OrthoDB" id="137129at2"/>
<dbReference type="InterPro" id="IPR011659">
    <property type="entry name" value="WD40"/>
</dbReference>
<proteinExistence type="inferred from homology"/>
<organism evidence="3 4">
    <name type="scientific">Seinonella peptonophila</name>
    <dbReference type="NCBI Taxonomy" id="112248"/>
    <lineage>
        <taxon>Bacteria</taxon>
        <taxon>Bacillati</taxon>
        <taxon>Bacillota</taxon>
        <taxon>Bacilli</taxon>
        <taxon>Bacillales</taxon>
        <taxon>Thermoactinomycetaceae</taxon>
        <taxon>Seinonella</taxon>
    </lineage>
</organism>
<dbReference type="Proteomes" id="UP000184476">
    <property type="component" value="Unassembled WGS sequence"/>
</dbReference>
<dbReference type="PANTHER" id="PTHR36842:SF1">
    <property type="entry name" value="PROTEIN TOLB"/>
    <property type="match status" value="1"/>
</dbReference>
<keyword evidence="2" id="KW-0732">Signal</keyword>
<dbReference type="PANTHER" id="PTHR36842">
    <property type="entry name" value="PROTEIN TOLB HOMOLOG"/>
    <property type="match status" value="1"/>
</dbReference>
<dbReference type="STRING" id="112248.SAMN05444392_10467"/>
<reference evidence="3 4" key="1">
    <citation type="submission" date="2016-11" db="EMBL/GenBank/DDBJ databases">
        <authorList>
            <person name="Jaros S."/>
            <person name="Januszkiewicz K."/>
            <person name="Wedrychowicz H."/>
        </authorList>
    </citation>
    <scope>NUCLEOTIDE SEQUENCE [LARGE SCALE GENOMIC DNA]</scope>
    <source>
        <strain evidence="3 4">DSM 44666</strain>
    </source>
</reference>
<evidence type="ECO:0000313" key="3">
    <source>
        <dbReference type="EMBL" id="SHE87105.1"/>
    </source>
</evidence>
<dbReference type="Pfam" id="PF07676">
    <property type="entry name" value="PD40"/>
    <property type="match status" value="1"/>
</dbReference>
<evidence type="ECO:0000313" key="4">
    <source>
        <dbReference type="Proteomes" id="UP000184476"/>
    </source>
</evidence>
<evidence type="ECO:0000256" key="2">
    <source>
        <dbReference type="SAM" id="SignalP"/>
    </source>
</evidence>
<feature type="chain" id="PRO_5038858528" evidence="2">
    <location>
        <begin position="20"/>
        <end position="357"/>
    </location>
</feature>
<accession>A0A1M4X0Y1</accession>
<dbReference type="RefSeq" id="WP_073154463.1">
    <property type="nucleotide sequence ID" value="NZ_FQVL01000004.1"/>
</dbReference>
<evidence type="ECO:0000256" key="1">
    <source>
        <dbReference type="ARBA" id="ARBA00009820"/>
    </source>
</evidence>
<gene>
    <name evidence="3" type="ORF">SAMN05444392_10467</name>
</gene>
<dbReference type="Gene3D" id="2.120.10.30">
    <property type="entry name" value="TolB, C-terminal domain"/>
    <property type="match status" value="1"/>
</dbReference>
<dbReference type="AlphaFoldDB" id="A0A1M4X0Y1"/>
<name>A0A1M4X0Y1_9BACL</name>
<keyword evidence="4" id="KW-1185">Reference proteome</keyword>
<feature type="signal peptide" evidence="2">
    <location>
        <begin position="1"/>
        <end position="19"/>
    </location>
</feature>
<protein>
    <submittedName>
        <fullName evidence="3">WD40-like Beta Propeller Repeat</fullName>
    </submittedName>
</protein>
<dbReference type="SUPFAM" id="SSF82171">
    <property type="entry name" value="DPP6 N-terminal domain-like"/>
    <property type="match status" value="1"/>
</dbReference>
<dbReference type="PROSITE" id="PS51257">
    <property type="entry name" value="PROKAR_LIPOPROTEIN"/>
    <property type="match status" value="1"/>
</dbReference>
<comment type="similarity">
    <text evidence="1">Belongs to the TolB family.</text>
</comment>
<dbReference type="InterPro" id="IPR011042">
    <property type="entry name" value="6-blade_b-propeller_TolB-like"/>
</dbReference>
<sequence length="357" mass="40460">MKKYFLLTLTLVLSGCINAMESQPKVKVIDDHQLAPYNQLVVQKIDQIYNQSGEDWKDDLTLLVARPNSQLPIGSELDDGTKTPYLNLYQYQLNNRQAKLVKGEASNQVNARYSPNKRHIFYHSIQNIDPIGKGVIIDLMNQSVHPVETKMELDQAMGQWINSQQIIYATFETNQIYLMNIAGKSQHIPISKPLAVDGIAKLGQYIYFVTPDSKLYRLAGKKLSLMKNDVQAFAFSPNGQRLILRLAKPDHHEQESLTITDRNGNEQSPVIQTGGSIGEVSWSPDQKTVAYSVLADDEKKRGLFIYNIRTQRSTKILTDQTTFSNLRWSPSGKKLSVTDTIEKEGKYTYLNSIISFK</sequence>
<dbReference type="EMBL" id="FQVL01000004">
    <property type="protein sequence ID" value="SHE87105.1"/>
    <property type="molecule type" value="Genomic_DNA"/>
</dbReference>